<dbReference type="VEuPathDB" id="FungiDB:H257_11530"/>
<dbReference type="AlphaFoldDB" id="W4G2C3"/>
<evidence type="ECO:0000313" key="2">
    <source>
        <dbReference type="EMBL" id="ETV73872.1"/>
    </source>
</evidence>
<gene>
    <name evidence="2" type="ORF">H257_11530</name>
</gene>
<protein>
    <recommendedName>
        <fullName evidence="1">UBX domain-containing protein</fullName>
    </recommendedName>
</protein>
<dbReference type="GeneID" id="20813526"/>
<dbReference type="Gene3D" id="3.10.20.90">
    <property type="entry name" value="Phosphatidylinositol 3-kinase Catalytic Subunit, Chain A, domain 1"/>
    <property type="match status" value="1"/>
</dbReference>
<name>W4G2C3_APHAT</name>
<dbReference type="OrthoDB" id="25887at2759"/>
<dbReference type="InterPro" id="IPR029071">
    <property type="entry name" value="Ubiquitin-like_domsf"/>
</dbReference>
<feature type="domain" description="UBX" evidence="1">
    <location>
        <begin position="89"/>
        <end position="166"/>
    </location>
</feature>
<dbReference type="STRING" id="112090.W4G2C3"/>
<dbReference type="Pfam" id="PF00789">
    <property type="entry name" value="UBX"/>
    <property type="match status" value="1"/>
</dbReference>
<reference evidence="2" key="1">
    <citation type="submission" date="2013-12" db="EMBL/GenBank/DDBJ databases">
        <title>The Genome Sequence of Aphanomyces astaci APO3.</title>
        <authorList>
            <consortium name="The Broad Institute Genomics Platform"/>
            <person name="Russ C."/>
            <person name="Tyler B."/>
            <person name="van West P."/>
            <person name="Dieguez-Uribeondo J."/>
            <person name="Young S.K."/>
            <person name="Zeng Q."/>
            <person name="Gargeya S."/>
            <person name="Fitzgerald M."/>
            <person name="Abouelleil A."/>
            <person name="Alvarado L."/>
            <person name="Chapman S.B."/>
            <person name="Gainer-Dewar J."/>
            <person name="Goldberg J."/>
            <person name="Griggs A."/>
            <person name="Gujja S."/>
            <person name="Hansen M."/>
            <person name="Howarth C."/>
            <person name="Imamovic A."/>
            <person name="Ireland A."/>
            <person name="Larimer J."/>
            <person name="McCowan C."/>
            <person name="Murphy C."/>
            <person name="Pearson M."/>
            <person name="Poon T.W."/>
            <person name="Priest M."/>
            <person name="Roberts A."/>
            <person name="Saif S."/>
            <person name="Shea T."/>
            <person name="Sykes S."/>
            <person name="Wortman J."/>
            <person name="Nusbaum C."/>
            <person name="Birren B."/>
        </authorList>
    </citation>
    <scope>NUCLEOTIDE SEQUENCE [LARGE SCALE GENOMIC DNA]</scope>
    <source>
        <strain evidence="2">APO3</strain>
    </source>
</reference>
<dbReference type="InterPro" id="IPR001012">
    <property type="entry name" value="UBX_dom"/>
</dbReference>
<dbReference type="SUPFAM" id="SSF54236">
    <property type="entry name" value="Ubiquitin-like"/>
    <property type="match status" value="1"/>
</dbReference>
<proteinExistence type="predicted"/>
<accession>W4G2C3</accession>
<dbReference type="RefSeq" id="XP_009836808.1">
    <property type="nucleotide sequence ID" value="XM_009838506.1"/>
</dbReference>
<dbReference type="PROSITE" id="PS50033">
    <property type="entry name" value="UBX"/>
    <property type="match status" value="1"/>
</dbReference>
<dbReference type="EMBL" id="KI913147">
    <property type="protein sequence ID" value="ETV73872.1"/>
    <property type="molecule type" value="Genomic_DNA"/>
</dbReference>
<organism evidence="2">
    <name type="scientific">Aphanomyces astaci</name>
    <name type="common">Crayfish plague agent</name>
    <dbReference type="NCBI Taxonomy" id="112090"/>
    <lineage>
        <taxon>Eukaryota</taxon>
        <taxon>Sar</taxon>
        <taxon>Stramenopiles</taxon>
        <taxon>Oomycota</taxon>
        <taxon>Saprolegniomycetes</taxon>
        <taxon>Saprolegniales</taxon>
        <taxon>Verrucalvaceae</taxon>
        <taxon>Aphanomyces</taxon>
    </lineage>
</organism>
<evidence type="ECO:0000259" key="1">
    <source>
        <dbReference type="PROSITE" id="PS50033"/>
    </source>
</evidence>
<sequence length="169" mass="18675">MTYDKRHESFIIPPGHAMYGQRASNVPTRGLADVGHPLLQLSTETFLSQLPASTIVHGHIHSIRQEIGQLILPPVDIPVECRVVCVPGEDAKVATLGIRMWRGAQTIQLHVPYTITLHQVKEYIATESGHCLDTFDMASSFPSKAYENELQTVETAGLVPSATLHLKMR</sequence>